<feature type="binding site" evidence="7">
    <location>
        <position position="82"/>
    </location>
    <ligand>
        <name>Zn(2+)</name>
        <dbReference type="ChEBI" id="CHEBI:29105"/>
    </ligand>
</feature>
<comment type="subcellular location">
    <subcellularLocation>
        <location evidence="7">Cytoplasm</location>
    </subcellularLocation>
</comment>
<dbReference type="NCBIfam" id="TIGR01224">
    <property type="entry name" value="hutI"/>
    <property type="match status" value="1"/>
</dbReference>
<keyword evidence="4 7" id="KW-0369">Histidine metabolism</keyword>
<evidence type="ECO:0000256" key="4">
    <source>
        <dbReference type="ARBA" id="ARBA00022808"/>
    </source>
</evidence>
<feature type="binding site" evidence="7">
    <location>
        <position position="152"/>
    </location>
    <ligand>
        <name>4-imidazolone-5-propanoate</name>
        <dbReference type="ChEBI" id="CHEBI:77893"/>
    </ligand>
</feature>
<evidence type="ECO:0000256" key="1">
    <source>
        <dbReference type="ARBA" id="ARBA00012864"/>
    </source>
</evidence>
<dbReference type="Gene3D" id="2.30.40.10">
    <property type="entry name" value="Urease, subunit C, domain 1"/>
    <property type="match status" value="1"/>
</dbReference>
<feature type="binding site" evidence="7">
    <location>
        <position position="327"/>
    </location>
    <ligand>
        <name>N-formimidoyl-L-glutamate</name>
        <dbReference type="ChEBI" id="CHEBI:58928"/>
    </ligand>
</feature>
<dbReference type="EMBL" id="CP003563">
    <property type="protein sequence ID" value="AFL49631.1"/>
    <property type="molecule type" value="Genomic_DNA"/>
</dbReference>
<feature type="binding site" evidence="7">
    <location>
        <position position="253"/>
    </location>
    <ligand>
        <name>4-imidazolone-5-propanoate</name>
        <dbReference type="ChEBI" id="CHEBI:77893"/>
    </ligand>
</feature>
<keyword evidence="3 7" id="KW-0378">Hydrolase</keyword>
<feature type="binding site" evidence="7">
    <location>
        <position position="250"/>
    </location>
    <ligand>
        <name>Zn(2+)</name>
        <dbReference type="ChEBI" id="CHEBI:29105"/>
    </ligand>
</feature>
<dbReference type="PANTHER" id="PTHR42752">
    <property type="entry name" value="IMIDAZOLONEPROPIONASE"/>
    <property type="match status" value="1"/>
</dbReference>
<dbReference type="eggNOG" id="COG1228">
    <property type="taxonomic scope" value="Bacteria"/>
</dbReference>
<feature type="binding site" evidence="7">
    <location>
        <position position="80"/>
    </location>
    <ligand>
        <name>Fe(3+)</name>
        <dbReference type="ChEBI" id="CHEBI:29034"/>
    </ligand>
</feature>
<dbReference type="RefSeq" id="WP_014761815.1">
    <property type="nucleotide sequence ID" value="NC_018000.1"/>
</dbReference>
<proteinExistence type="inferred from homology"/>
<dbReference type="PATRIC" id="fig|1185652.3.peg.1081"/>
<dbReference type="GO" id="GO:0005737">
    <property type="term" value="C:cytoplasm"/>
    <property type="evidence" value="ECO:0007669"/>
    <property type="project" value="UniProtKB-SubCell"/>
</dbReference>
<evidence type="ECO:0000313" key="9">
    <source>
        <dbReference type="EMBL" id="AFL49631.1"/>
    </source>
</evidence>
<dbReference type="EC" id="3.5.2.7" evidence="1 7"/>
<dbReference type="GO" id="GO:0008270">
    <property type="term" value="F:zinc ion binding"/>
    <property type="evidence" value="ECO:0007669"/>
    <property type="project" value="UniProtKB-UniRule"/>
</dbReference>
<evidence type="ECO:0000256" key="3">
    <source>
        <dbReference type="ARBA" id="ARBA00022801"/>
    </source>
</evidence>
<dbReference type="GO" id="GO:0019556">
    <property type="term" value="P:L-histidine catabolic process to glutamate and formamide"/>
    <property type="evidence" value="ECO:0007669"/>
    <property type="project" value="UniProtKB-UniRule"/>
</dbReference>
<name>I3X175_SINF2</name>
<feature type="binding site" evidence="7">
    <location>
        <position position="325"/>
    </location>
    <ligand>
        <name>Fe(3+)</name>
        <dbReference type="ChEBI" id="CHEBI:29034"/>
    </ligand>
</feature>
<gene>
    <name evidence="7 9" type="primary">hutI</name>
    <name evidence="9" type="ORF">USDA257_c10400</name>
</gene>
<dbReference type="AlphaFoldDB" id="I3X175"/>
<accession>I3X175</accession>
<evidence type="ECO:0000256" key="7">
    <source>
        <dbReference type="HAMAP-Rule" id="MF_00372"/>
    </source>
</evidence>
<keyword evidence="5 7" id="KW-0862">Zinc</keyword>
<dbReference type="GO" id="GO:0005506">
    <property type="term" value="F:iron ion binding"/>
    <property type="evidence" value="ECO:0007669"/>
    <property type="project" value="UniProtKB-UniRule"/>
</dbReference>
<comment type="function">
    <text evidence="7">Catalyzes the hydrolytic cleavage of the carbon-nitrogen bond in imidazolone-5-propanoate to yield N-formimidoyl-L-glutamate. It is the third step in the universal histidine degradation pathway.</text>
</comment>
<evidence type="ECO:0000259" key="8">
    <source>
        <dbReference type="Pfam" id="PF01979"/>
    </source>
</evidence>
<dbReference type="InterPro" id="IPR032466">
    <property type="entry name" value="Metal_Hydrolase"/>
</dbReference>
<dbReference type="SUPFAM" id="SSF51338">
    <property type="entry name" value="Composite domain of metallo-dependent hydrolases"/>
    <property type="match status" value="1"/>
</dbReference>
<feature type="binding site" evidence="7">
    <location>
        <position position="152"/>
    </location>
    <ligand>
        <name>N-formimidoyl-L-glutamate</name>
        <dbReference type="ChEBI" id="CHEBI:58928"/>
    </ligand>
</feature>
<dbReference type="InterPro" id="IPR011059">
    <property type="entry name" value="Metal-dep_hydrolase_composite"/>
</dbReference>
<evidence type="ECO:0000313" key="10">
    <source>
        <dbReference type="Proteomes" id="UP000006180"/>
    </source>
</evidence>
<dbReference type="SUPFAM" id="SSF51556">
    <property type="entry name" value="Metallo-dependent hydrolases"/>
    <property type="match status" value="1"/>
</dbReference>
<dbReference type="Proteomes" id="UP000006180">
    <property type="component" value="Chromosome"/>
</dbReference>
<dbReference type="CDD" id="cd01296">
    <property type="entry name" value="Imidazolone-5PH"/>
    <property type="match status" value="1"/>
</dbReference>
<feature type="binding site" evidence="7">
    <location>
        <position position="329"/>
    </location>
    <ligand>
        <name>N-formimidoyl-L-glutamate</name>
        <dbReference type="ChEBI" id="CHEBI:58928"/>
    </ligand>
</feature>
<feature type="binding site" evidence="7">
    <location>
        <position position="80"/>
    </location>
    <ligand>
        <name>Zn(2+)</name>
        <dbReference type="ChEBI" id="CHEBI:29105"/>
    </ligand>
</feature>
<comment type="cofactor">
    <cofactor evidence="7">
        <name>Zn(2+)</name>
        <dbReference type="ChEBI" id="CHEBI:29105"/>
    </cofactor>
    <cofactor evidence="7">
        <name>Fe(3+)</name>
        <dbReference type="ChEBI" id="CHEBI:29034"/>
    </cofactor>
    <text evidence="7">Binds 1 zinc or iron ion per subunit.</text>
</comment>
<dbReference type="UniPathway" id="UPA00379">
    <property type="reaction ID" value="UER00551"/>
</dbReference>
<comment type="catalytic activity">
    <reaction evidence="7">
        <text>4-imidazolone-5-propanoate + H2O = N-formimidoyl-L-glutamate</text>
        <dbReference type="Rhea" id="RHEA:23660"/>
        <dbReference type="ChEBI" id="CHEBI:15377"/>
        <dbReference type="ChEBI" id="CHEBI:58928"/>
        <dbReference type="ChEBI" id="CHEBI:77893"/>
        <dbReference type="EC" id="3.5.2.7"/>
    </reaction>
</comment>
<feature type="binding site" evidence="7">
    <location>
        <position position="82"/>
    </location>
    <ligand>
        <name>Fe(3+)</name>
        <dbReference type="ChEBI" id="CHEBI:29034"/>
    </ligand>
</feature>
<keyword evidence="2 7" id="KW-0479">Metal-binding</keyword>
<dbReference type="KEGG" id="sfd:USDA257_c10400"/>
<dbReference type="PANTHER" id="PTHR42752:SF1">
    <property type="entry name" value="IMIDAZOLONEPROPIONASE-RELATED"/>
    <property type="match status" value="1"/>
</dbReference>
<dbReference type="FunFam" id="3.20.20.140:FF:000007">
    <property type="entry name" value="Imidazolonepropionase"/>
    <property type="match status" value="1"/>
</dbReference>
<feature type="domain" description="Amidohydrolase-related" evidence="8">
    <location>
        <begin position="72"/>
        <end position="388"/>
    </location>
</feature>
<dbReference type="GO" id="GO:0050480">
    <property type="term" value="F:imidazolonepropionase activity"/>
    <property type="evidence" value="ECO:0007669"/>
    <property type="project" value="UniProtKB-UniRule"/>
</dbReference>
<dbReference type="GO" id="GO:0019557">
    <property type="term" value="P:L-histidine catabolic process to glutamate and formate"/>
    <property type="evidence" value="ECO:0007669"/>
    <property type="project" value="UniProtKB-UniPathway"/>
</dbReference>
<dbReference type="InterPro" id="IPR005920">
    <property type="entry name" value="HutI"/>
</dbReference>
<comment type="pathway">
    <text evidence="7">Amino-acid degradation; L-histidine degradation into L-glutamate; N-formimidoyl-L-glutamate from L-histidine: step 3/3.</text>
</comment>
<feature type="binding site" evidence="7">
    <location>
        <position position="250"/>
    </location>
    <ligand>
        <name>Fe(3+)</name>
        <dbReference type="ChEBI" id="CHEBI:29034"/>
    </ligand>
</feature>
<keyword evidence="6 7" id="KW-0408">Iron</keyword>
<organism evidence="9 10">
    <name type="scientific">Sinorhizobium fredii (strain USDA 257)</name>
    <dbReference type="NCBI Taxonomy" id="1185652"/>
    <lineage>
        <taxon>Bacteria</taxon>
        <taxon>Pseudomonadati</taxon>
        <taxon>Pseudomonadota</taxon>
        <taxon>Alphaproteobacteria</taxon>
        <taxon>Hyphomicrobiales</taxon>
        <taxon>Rhizobiaceae</taxon>
        <taxon>Sinorhizobium/Ensifer group</taxon>
        <taxon>Sinorhizobium</taxon>
    </lineage>
</organism>
<evidence type="ECO:0000256" key="6">
    <source>
        <dbReference type="ARBA" id="ARBA00023004"/>
    </source>
</evidence>
<dbReference type="Gene3D" id="3.20.20.140">
    <property type="entry name" value="Metal-dependent hydrolases"/>
    <property type="match status" value="1"/>
</dbReference>
<feature type="binding site" evidence="7">
    <location>
        <position position="89"/>
    </location>
    <ligand>
        <name>4-imidazolone-5-propanoate</name>
        <dbReference type="ChEBI" id="CHEBI:77893"/>
    </ligand>
</feature>
<protein>
    <recommendedName>
        <fullName evidence="1 7">Imidazolonepropionase</fullName>
        <ecNumber evidence="1 7">3.5.2.7</ecNumber>
    </recommendedName>
    <alternativeName>
        <fullName evidence="7">Imidazolone-5-propionate hydrolase</fullName>
    </alternativeName>
</protein>
<dbReference type="InterPro" id="IPR006680">
    <property type="entry name" value="Amidohydro-rel"/>
</dbReference>
<sequence>MDGNADMSPERTSLWRNARLATLREEMGPLGTIENGAVAVRGGRIVYAGAERDLPSDLSRADQVIDCEDRWMTPALIDCHTHLVHGGNRAREFQLRLEGASYEEIARAGGGIISTVKATNALSVDDLVAAALPRLDALLCEGVSTVEIKSGYGLNIDAELKMLRAARRLERMRPVRVLTSYLAAHATPPEYKGRNAAYIDDVVLPGLVQAHAEGLVDAVDGFCEGIAFSPAEIACVFDKAKALGLPVKLHAEQLSNLGGAKLAAAYGALSADHLEYLDEDGSAAMAKSGTVAVLLPGAFYTLRETQVPPVEALRAAGTRIAIATDCNPGTSPLTSLLLTMNMSATLFRLTLDECLAGVTREAARALGILGETGTIEAGKSADLALWNIDAPAELIYRIGFNPLSERIFMGERIAR</sequence>
<dbReference type="HAMAP" id="MF_00372">
    <property type="entry name" value="HutI"/>
    <property type="match status" value="1"/>
</dbReference>
<feature type="binding site" evidence="7">
    <location>
        <position position="325"/>
    </location>
    <ligand>
        <name>Zn(2+)</name>
        <dbReference type="ChEBI" id="CHEBI:29105"/>
    </ligand>
</feature>
<reference evidence="9 10" key="1">
    <citation type="journal article" date="2012" name="J. Bacteriol.">
        <title>Complete genome sequence of the broad-host-range strain Sinorhizobium fredii USDA257.</title>
        <authorList>
            <person name="Schuldes J."/>
            <person name="Rodriguez Orbegoso M."/>
            <person name="Schmeisser C."/>
            <person name="Krishnan H.B."/>
            <person name="Daniel R."/>
            <person name="Streit W.R."/>
        </authorList>
    </citation>
    <scope>NUCLEOTIDE SEQUENCE [LARGE SCALE GENOMIC DNA]</scope>
    <source>
        <strain evidence="9 10">USDA 257</strain>
    </source>
</reference>
<keyword evidence="7" id="KW-0963">Cytoplasm</keyword>
<dbReference type="STRING" id="1185652.USDA257_c10400"/>
<comment type="similarity">
    <text evidence="7">Belongs to the metallo-dependent hydrolases superfamily. HutI family.</text>
</comment>
<feature type="binding site" evidence="7">
    <location>
        <position position="185"/>
    </location>
    <ligand>
        <name>4-imidazolone-5-propanoate</name>
        <dbReference type="ChEBI" id="CHEBI:77893"/>
    </ligand>
</feature>
<feature type="binding site" evidence="7">
    <location>
        <position position="330"/>
    </location>
    <ligand>
        <name>4-imidazolone-5-propanoate</name>
        <dbReference type="ChEBI" id="CHEBI:77893"/>
    </ligand>
</feature>
<dbReference type="HOGENOM" id="CLU_041647_0_0_5"/>
<evidence type="ECO:0000256" key="5">
    <source>
        <dbReference type="ARBA" id="ARBA00022833"/>
    </source>
</evidence>
<dbReference type="Pfam" id="PF01979">
    <property type="entry name" value="Amidohydro_1"/>
    <property type="match status" value="1"/>
</dbReference>
<evidence type="ECO:0000256" key="2">
    <source>
        <dbReference type="ARBA" id="ARBA00022723"/>
    </source>
</evidence>